<accession>A0ABU1BTB1</accession>
<reference evidence="1 2" key="1">
    <citation type="submission" date="2023-08" db="EMBL/GenBank/DDBJ databases">
        <title>Oxalobacteraceae gen .nov., isolated from river sludge outside the plant.</title>
        <authorList>
            <person name="Zhao S.Y."/>
        </authorList>
    </citation>
    <scope>NUCLEOTIDE SEQUENCE [LARGE SCALE GENOMIC DNA]</scope>
    <source>
        <strain evidence="1 2">R-40</strain>
    </source>
</reference>
<dbReference type="EMBL" id="JAUYVH010000019">
    <property type="protein sequence ID" value="MDQ9172258.1"/>
    <property type="molecule type" value="Genomic_DNA"/>
</dbReference>
<organism evidence="1 2">
    <name type="scientific">Keguizhuia sedimenti</name>
    <dbReference type="NCBI Taxonomy" id="3064264"/>
    <lineage>
        <taxon>Bacteria</taxon>
        <taxon>Pseudomonadati</taxon>
        <taxon>Pseudomonadota</taxon>
        <taxon>Betaproteobacteria</taxon>
        <taxon>Burkholderiales</taxon>
        <taxon>Oxalobacteraceae</taxon>
        <taxon>Keguizhuia</taxon>
    </lineage>
</organism>
<dbReference type="Proteomes" id="UP001225596">
    <property type="component" value="Unassembled WGS sequence"/>
</dbReference>
<comment type="caution">
    <text evidence="1">The sequence shown here is derived from an EMBL/GenBank/DDBJ whole genome shotgun (WGS) entry which is preliminary data.</text>
</comment>
<keyword evidence="2" id="KW-1185">Reference proteome</keyword>
<proteinExistence type="predicted"/>
<name>A0ABU1BTB1_9BURK</name>
<dbReference type="Gene3D" id="3.40.50.2000">
    <property type="entry name" value="Glycogen Phosphorylase B"/>
    <property type="match status" value="1"/>
</dbReference>
<sequence length="240" mass="27139">MDDDVLDTAASKGTPLRYRFKLACLGAGRKSWLLRQKAKIWVSTPYLLEKYSAWSAKLVPPSPVSGQPSCTVFYHGSATHDAEIRWLRPIVEEVLKLDERCSFEIVGGMDVYRLYHGLARVRVVHPMKWAAFQKFLALPGRTVGLVPVLDTRFNKARSYTKFFDITRSGAAGIYTRGSIFGSIVNHEVDGLLQENDPEQWIESILDLLADAGLREKMVRNAKRRAEELRLSAQESYTCLC</sequence>
<protein>
    <submittedName>
        <fullName evidence="1">Uncharacterized protein</fullName>
    </submittedName>
</protein>
<gene>
    <name evidence="1" type="ORF">Q8A64_17750</name>
</gene>
<dbReference type="RefSeq" id="WP_338438282.1">
    <property type="nucleotide sequence ID" value="NZ_JAUYVH010000019.1"/>
</dbReference>
<evidence type="ECO:0000313" key="2">
    <source>
        <dbReference type="Proteomes" id="UP001225596"/>
    </source>
</evidence>
<dbReference type="SUPFAM" id="SSF53756">
    <property type="entry name" value="UDP-Glycosyltransferase/glycogen phosphorylase"/>
    <property type="match status" value="1"/>
</dbReference>
<evidence type="ECO:0000313" key="1">
    <source>
        <dbReference type="EMBL" id="MDQ9172258.1"/>
    </source>
</evidence>